<dbReference type="Pfam" id="PF03099">
    <property type="entry name" value="BPL_LplA_LipB"/>
    <property type="match status" value="1"/>
</dbReference>
<dbReference type="GO" id="GO:0006355">
    <property type="term" value="P:regulation of DNA-templated transcription"/>
    <property type="evidence" value="ECO:0007669"/>
    <property type="project" value="UniProtKB-UniRule"/>
</dbReference>
<dbReference type="AlphaFoldDB" id="A0A2T5J0P2"/>
<comment type="similarity">
    <text evidence="6">Belongs to the biotin--protein ligase family.</text>
</comment>
<keyword evidence="9" id="KW-1185">Reference proteome</keyword>
<dbReference type="Proteomes" id="UP000244223">
    <property type="component" value="Unassembled WGS sequence"/>
</dbReference>
<feature type="binding site" evidence="6">
    <location>
        <begin position="88"/>
        <end position="90"/>
    </location>
    <ligand>
        <name>biotin</name>
        <dbReference type="ChEBI" id="CHEBI:57586"/>
    </ligand>
</feature>
<proteinExistence type="inferred from homology"/>
<feature type="DNA-binding region" description="H-T-H motif" evidence="6">
    <location>
        <begin position="15"/>
        <end position="34"/>
    </location>
</feature>
<dbReference type="NCBIfam" id="NF008847">
    <property type="entry name" value="PRK11886.1-2"/>
    <property type="match status" value="1"/>
</dbReference>
<gene>
    <name evidence="6" type="primary">birA</name>
    <name evidence="8" type="ORF">C8N29_105243</name>
</gene>
<dbReference type="SUPFAM" id="SSF55681">
    <property type="entry name" value="Class II aaRS and biotin synthetases"/>
    <property type="match status" value="1"/>
</dbReference>
<dbReference type="CDD" id="cd16442">
    <property type="entry name" value="BPL"/>
    <property type="match status" value="1"/>
</dbReference>
<feature type="domain" description="BPL/LPL catalytic" evidence="7">
    <location>
        <begin position="69"/>
        <end position="255"/>
    </location>
</feature>
<keyword evidence="1 6" id="KW-0436">Ligase</keyword>
<dbReference type="InterPro" id="IPR013196">
    <property type="entry name" value="HTH_11"/>
</dbReference>
<sequence>MDILELLADGQLHSGVELAQKLGVSRTTVSNYINQWIERGLAIETVSGKGYRLPYTITWLDKEKIQQGLSLSSQQRISQFQLFRIIGSTNDEAAKRIASSQQSGVVCIAEMQEAGRGRRGRAWLSPVGANFYGSVAWIYGQGFAVVEGLSLAVGVAVIEALADLGVQGLSLKWPNDILWHGQKLGGVLIEMTGEVDGSCQVVLGLGINVKLPLHYRQQIEQPVADIYSILGQDINRQQLTAKLIEALVSLLAEYEQTGFAPWQQRWLQYDAFANQQVKILGLTPVIEGIARGIDERGALLVQTTDGRIITIHGGEVSLRQSEQLS</sequence>
<dbReference type="InterPro" id="IPR045864">
    <property type="entry name" value="aa-tRNA-synth_II/BPL/LPL"/>
</dbReference>
<dbReference type="InterPro" id="IPR036390">
    <property type="entry name" value="WH_DNA-bd_sf"/>
</dbReference>
<evidence type="ECO:0000259" key="7">
    <source>
        <dbReference type="PROSITE" id="PS51733"/>
    </source>
</evidence>
<evidence type="ECO:0000256" key="5">
    <source>
        <dbReference type="ARBA" id="ARBA00047846"/>
    </source>
</evidence>
<keyword evidence="6" id="KW-0678">Repressor</keyword>
<dbReference type="Pfam" id="PF08279">
    <property type="entry name" value="HTH_11"/>
    <property type="match status" value="1"/>
</dbReference>
<reference evidence="8 9" key="1">
    <citation type="submission" date="2018-04" db="EMBL/GenBank/DDBJ databases">
        <title>Genomic Encyclopedia of Archaeal and Bacterial Type Strains, Phase II (KMG-II): from individual species to whole genera.</title>
        <authorList>
            <person name="Goeker M."/>
        </authorList>
    </citation>
    <scope>NUCLEOTIDE SEQUENCE [LARGE SCALE GENOMIC DNA]</scope>
    <source>
        <strain evidence="8 9">DSM 5822</strain>
    </source>
</reference>
<dbReference type="Gene3D" id="2.30.30.100">
    <property type="match status" value="1"/>
</dbReference>
<keyword evidence="6" id="KW-0805">Transcription regulation</keyword>
<dbReference type="HAMAP" id="MF_00978">
    <property type="entry name" value="Bifunct_BirA"/>
    <property type="match status" value="1"/>
</dbReference>
<dbReference type="SUPFAM" id="SSF50037">
    <property type="entry name" value="C-terminal domain of transcriptional repressors"/>
    <property type="match status" value="1"/>
</dbReference>
<evidence type="ECO:0000256" key="3">
    <source>
        <dbReference type="ARBA" id="ARBA00022840"/>
    </source>
</evidence>
<feature type="binding site" evidence="6">
    <location>
        <position position="112"/>
    </location>
    <ligand>
        <name>biotin</name>
        <dbReference type="ChEBI" id="CHEBI:57586"/>
    </ligand>
</feature>
<evidence type="ECO:0000256" key="4">
    <source>
        <dbReference type="ARBA" id="ARBA00023267"/>
    </source>
</evidence>
<dbReference type="InterPro" id="IPR008988">
    <property type="entry name" value="Transcriptional_repressor_C"/>
</dbReference>
<protein>
    <recommendedName>
        <fullName evidence="6">Bifunctional ligase/repressor BirA</fullName>
    </recommendedName>
    <alternativeName>
        <fullName evidence="6">Biotin operon repressor</fullName>
    </alternativeName>
    <alternativeName>
        <fullName evidence="6">Biotin--[acetyl-CoA-carboxylase] ligase</fullName>
        <ecNumber evidence="6">6.3.4.15</ecNumber>
    </alternativeName>
    <alternativeName>
        <fullName evidence="6">Biotin--protein ligase</fullName>
    </alternativeName>
    <alternativeName>
        <fullName evidence="6">Biotin-[acetyl-CoA carboxylase] synthetase</fullName>
    </alternativeName>
</protein>
<feature type="binding site" evidence="6">
    <location>
        <position position="183"/>
    </location>
    <ligand>
        <name>biotin</name>
        <dbReference type="ChEBI" id="CHEBI:57586"/>
    </ligand>
</feature>
<dbReference type="NCBIfam" id="TIGR00121">
    <property type="entry name" value="birA_ligase"/>
    <property type="match status" value="1"/>
</dbReference>
<keyword evidence="3 6" id="KW-0067">ATP-binding</keyword>
<comment type="caution">
    <text evidence="8">The sequence shown here is derived from an EMBL/GenBank/DDBJ whole genome shotgun (WGS) entry which is preliminary data.</text>
</comment>
<dbReference type="Gene3D" id="3.30.930.10">
    <property type="entry name" value="Bira Bifunctional Protein, Domain 2"/>
    <property type="match status" value="1"/>
</dbReference>
<dbReference type="PANTHER" id="PTHR12835:SF5">
    <property type="entry name" value="BIOTIN--PROTEIN LIGASE"/>
    <property type="match status" value="1"/>
</dbReference>
<dbReference type="Pfam" id="PF02237">
    <property type="entry name" value="BPL_C"/>
    <property type="match status" value="1"/>
</dbReference>
<evidence type="ECO:0000256" key="1">
    <source>
        <dbReference type="ARBA" id="ARBA00022598"/>
    </source>
</evidence>
<evidence type="ECO:0000256" key="6">
    <source>
        <dbReference type="HAMAP-Rule" id="MF_00978"/>
    </source>
</evidence>
<comment type="catalytic activity">
    <reaction evidence="5 6">
        <text>biotin + L-lysyl-[protein] + ATP = N(6)-biotinyl-L-lysyl-[protein] + AMP + diphosphate + H(+)</text>
        <dbReference type="Rhea" id="RHEA:11756"/>
        <dbReference type="Rhea" id="RHEA-COMP:9752"/>
        <dbReference type="Rhea" id="RHEA-COMP:10505"/>
        <dbReference type="ChEBI" id="CHEBI:15378"/>
        <dbReference type="ChEBI" id="CHEBI:29969"/>
        <dbReference type="ChEBI" id="CHEBI:30616"/>
        <dbReference type="ChEBI" id="CHEBI:33019"/>
        <dbReference type="ChEBI" id="CHEBI:57586"/>
        <dbReference type="ChEBI" id="CHEBI:83144"/>
        <dbReference type="ChEBI" id="CHEBI:456215"/>
        <dbReference type="EC" id="6.3.4.15"/>
    </reaction>
</comment>
<dbReference type="SUPFAM" id="SSF46785">
    <property type="entry name" value="Winged helix' DNA-binding domain"/>
    <property type="match status" value="1"/>
</dbReference>
<dbReference type="GO" id="GO:0004077">
    <property type="term" value="F:biotin--[biotin carboxyl-carrier protein] ligase activity"/>
    <property type="evidence" value="ECO:0007669"/>
    <property type="project" value="UniProtKB-UniRule"/>
</dbReference>
<feature type="binding site" evidence="6">
    <location>
        <begin position="116"/>
        <end position="118"/>
    </location>
    <ligand>
        <name>biotin</name>
        <dbReference type="ChEBI" id="CHEBI:57586"/>
    </ligand>
</feature>
<comment type="function">
    <text evidence="6">Acts both as a biotin--[acetyl-CoA-carboxylase] ligase and a biotin-operon repressor. In the presence of ATP, BirA activates biotin to form the BirA-biotinyl-5'-adenylate (BirA-bio-5'-AMP or holoBirA) complex. HoloBirA can either transfer the biotinyl moiety to the biotin carboxyl carrier protein (BCCP) subunit of acetyl-CoA carboxylase, or bind to the biotin operator site and inhibit transcription of the operon.</text>
</comment>
<organism evidence="8 9">
    <name type="scientific">Agitococcus lubricus</name>
    <dbReference type="NCBI Taxonomy" id="1077255"/>
    <lineage>
        <taxon>Bacteria</taxon>
        <taxon>Pseudomonadati</taxon>
        <taxon>Pseudomonadota</taxon>
        <taxon>Gammaproteobacteria</taxon>
        <taxon>Moraxellales</taxon>
        <taxon>Moraxellaceae</taxon>
        <taxon>Agitococcus</taxon>
    </lineage>
</organism>
<accession>A0A2T5J0P2</accession>
<dbReference type="GO" id="GO:0005737">
    <property type="term" value="C:cytoplasm"/>
    <property type="evidence" value="ECO:0007669"/>
    <property type="project" value="TreeGrafter"/>
</dbReference>
<dbReference type="InterPro" id="IPR003142">
    <property type="entry name" value="BPL_C"/>
</dbReference>
<dbReference type="InterPro" id="IPR030855">
    <property type="entry name" value="Bifunct_BirA"/>
</dbReference>
<name>A0A2T5J0P2_9GAMM</name>
<dbReference type="InterPro" id="IPR004143">
    <property type="entry name" value="BPL_LPL_catalytic"/>
</dbReference>
<evidence type="ECO:0000313" key="9">
    <source>
        <dbReference type="Proteomes" id="UP000244223"/>
    </source>
</evidence>
<dbReference type="GO" id="GO:0003677">
    <property type="term" value="F:DNA binding"/>
    <property type="evidence" value="ECO:0007669"/>
    <property type="project" value="UniProtKB-UniRule"/>
</dbReference>
<dbReference type="EMBL" id="QAON01000005">
    <property type="protein sequence ID" value="PTQ89914.1"/>
    <property type="molecule type" value="Genomic_DNA"/>
</dbReference>
<evidence type="ECO:0000313" key="8">
    <source>
        <dbReference type="EMBL" id="PTQ89914.1"/>
    </source>
</evidence>
<dbReference type="Gene3D" id="1.10.10.10">
    <property type="entry name" value="Winged helix-like DNA-binding domain superfamily/Winged helix DNA-binding domain"/>
    <property type="match status" value="1"/>
</dbReference>
<keyword evidence="6" id="KW-0804">Transcription</keyword>
<dbReference type="PROSITE" id="PS51733">
    <property type="entry name" value="BPL_LPL_CATALYTIC"/>
    <property type="match status" value="1"/>
</dbReference>
<keyword evidence="6" id="KW-0238">DNA-binding</keyword>
<keyword evidence="2 6" id="KW-0547">Nucleotide-binding</keyword>
<dbReference type="PANTHER" id="PTHR12835">
    <property type="entry name" value="BIOTIN PROTEIN LIGASE"/>
    <property type="match status" value="1"/>
</dbReference>
<keyword evidence="4 6" id="KW-0092">Biotin</keyword>
<dbReference type="EC" id="6.3.4.15" evidence="6"/>
<dbReference type="InterPro" id="IPR004408">
    <property type="entry name" value="Biotin_CoA_COase_ligase"/>
</dbReference>
<dbReference type="GO" id="GO:0005524">
    <property type="term" value="F:ATP binding"/>
    <property type="evidence" value="ECO:0007669"/>
    <property type="project" value="UniProtKB-UniRule"/>
</dbReference>
<evidence type="ECO:0000256" key="2">
    <source>
        <dbReference type="ARBA" id="ARBA00022741"/>
    </source>
</evidence>
<dbReference type="InterPro" id="IPR036388">
    <property type="entry name" value="WH-like_DNA-bd_sf"/>
</dbReference>